<comment type="caution">
    <text evidence="5">The sequence shown here is derived from an EMBL/GenBank/DDBJ whole genome shotgun (WGS) entry which is preliminary data.</text>
</comment>
<organism evidence="5 6">
    <name type="scientific">Segatella cerevisiae</name>
    <dbReference type="NCBI Taxonomy" id="2053716"/>
    <lineage>
        <taxon>Bacteria</taxon>
        <taxon>Pseudomonadati</taxon>
        <taxon>Bacteroidota</taxon>
        <taxon>Bacteroidia</taxon>
        <taxon>Bacteroidales</taxon>
        <taxon>Prevotellaceae</taxon>
        <taxon>Segatella</taxon>
    </lineage>
</organism>
<protein>
    <submittedName>
        <fullName evidence="5">Outer membrane beta-barrel protein</fullName>
    </submittedName>
</protein>
<dbReference type="EMBL" id="JAMXLY010000032">
    <property type="protein sequence ID" value="MCO6025888.1"/>
    <property type="molecule type" value="Genomic_DNA"/>
</dbReference>
<keyword evidence="2" id="KW-0472">Membrane</keyword>
<evidence type="ECO:0000313" key="5">
    <source>
        <dbReference type="EMBL" id="MCO6025888.1"/>
    </source>
</evidence>
<dbReference type="RefSeq" id="WP_252761246.1">
    <property type="nucleotide sequence ID" value="NZ_JAMXLY010000032.1"/>
</dbReference>
<dbReference type="SUPFAM" id="SSF49464">
    <property type="entry name" value="Carboxypeptidase regulatory domain-like"/>
    <property type="match status" value="1"/>
</dbReference>
<evidence type="ECO:0000259" key="4">
    <source>
        <dbReference type="Pfam" id="PF14905"/>
    </source>
</evidence>
<dbReference type="InterPro" id="IPR036942">
    <property type="entry name" value="Beta-barrel_TonB_sf"/>
</dbReference>
<evidence type="ECO:0000313" key="6">
    <source>
        <dbReference type="Proteomes" id="UP001204015"/>
    </source>
</evidence>
<evidence type="ECO:0000256" key="1">
    <source>
        <dbReference type="ARBA" id="ARBA00004442"/>
    </source>
</evidence>
<reference evidence="5 6" key="1">
    <citation type="submission" date="2022-06" db="EMBL/GenBank/DDBJ databases">
        <title>A taxonomic note on the genus Prevotella: Description of four novel genera and emended description of the genera Hallella and Xylanibacter.</title>
        <authorList>
            <person name="Hitch T.C.A."/>
        </authorList>
    </citation>
    <scope>NUCLEOTIDE SEQUENCE [LARGE SCALE GENOMIC DNA]</scope>
    <source>
        <strain evidence="5 6">DSM 100619</strain>
    </source>
</reference>
<dbReference type="Proteomes" id="UP001204015">
    <property type="component" value="Unassembled WGS sequence"/>
</dbReference>
<dbReference type="Gene3D" id="2.40.170.20">
    <property type="entry name" value="TonB-dependent receptor, beta-barrel domain"/>
    <property type="match status" value="1"/>
</dbReference>
<dbReference type="Pfam" id="PF14905">
    <property type="entry name" value="OMP_b-brl_3"/>
    <property type="match status" value="1"/>
</dbReference>
<dbReference type="InterPro" id="IPR041700">
    <property type="entry name" value="OMP_b-brl_3"/>
</dbReference>
<dbReference type="Pfam" id="PF13715">
    <property type="entry name" value="CarbopepD_reg_2"/>
    <property type="match status" value="1"/>
</dbReference>
<evidence type="ECO:0000256" key="2">
    <source>
        <dbReference type="ARBA" id="ARBA00023136"/>
    </source>
</evidence>
<feature type="domain" description="Outer membrane protein beta-barrel" evidence="4">
    <location>
        <begin position="361"/>
        <end position="733"/>
    </location>
</feature>
<evidence type="ECO:0000256" key="3">
    <source>
        <dbReference type="ARBA" id="ARBA00023237"/>
    </source>
</evidence>
<comment type="subcellular location">
    <subcellularLocation>
        <location evidence="1">Cell outer membrane</location>
    </subcellularLocation>
</comment>
<dbReference type="InterPro" id="IPR008969">
    <property type="entry name" value="CarboxyPept-like_regulatory"/>
</dbReference>
<accession>A0ABT1BZX8</accession>
<dbReference type="SUPFAM" id="SSF56935">
    <property type="entry name" value="Porins"/>
    <property type="match status" value="1"/>
</dbReference>
<sequence>MGQEIKGKITNTKGTAIPFANIVLLSSDSTFVTGTVSGEDGIFTINNVTTKTGILRISCIGYKNRFITQTIGNIGNIVLQEDATTLKEITVKGNTPTYKMTDGGLVTNVSGTMLGKVGTAEDVLKFVPGLRKTDNGYEVFGKGTPLIYLNGKKVRDLKELDRLSSGDIKDVTLVSNPGAEYDASAHAVLKIKTLSKSGDGFGIDYRQVFGLANKFFHEEQLDWNYRKGGLDLFGTLYYSQTNSKQKQTNHQMVQDGKALLLNTDLNIKSKSNYGNGVVGFNYDFGENHSIGATYTLDIPFVNRGWWESLSNVKIAEEQTELLKDNFTTKFKALPDHDITAYYSGLTGKVQIDWNGELYFTKTDNVQKSFETEQLHQDNRTVKTNNDNKSRLYATKIVASTPVWIGKLDVGSEFTRISRNSDYTVNGNNNLLPDDNNSRTTEWNMAGFSSFEMNINKVRLDAGLRFEHVSFKYYDHNVYKAEQSRKYNNLFPNVSIDFPIKHVDVDFAYTVKVSRPTYDMLSSNVQYNDRYTYQGGNPLLQPCQTHTAEFNITYHWIHFNGNWTYYHDSFYQYVKPYEKSSNITVFSFRNIPHYQSIYAGVTLSPKLAWWQPMFDFGVRKQFFHIKEDHTTTEYDHPIMFLTFNNIFQLPKDYMLNIDMDYQTGGHSTAIRWDSEGGVNVGIYKSLLKDRLTLNLQAKDIFNSYKTVNRLIYGDRNISNWKKADSRQLMLTIRYKINTTKSKYKGTGAGLEDKNRL</sequence>
<keyword evidence="3" id="KW-0998">Cell outer membrane</keyword>
<gene>
    <name evidence="5" type="ORF">NG821_08580</name>
</gene>
<proteinExistence type="predicted"/>
<keyword evidence="6" id="KW-1185">Reference proteome</keyword>
<name>A0ABT1BZX8_9BACT</name>